<dbReference type="GO" id="GO:0006515">
    <property type="term" value="P:protein quality control for misfolded or incompletely synthesized proteins"/>
    <property type="evidence" value="ECO:0007669"/>
    <property type="project" value="UniProtKB-UniRule"/>
</dbReference>
<evidence type="ECO:0000313" key="8">
    <source>
        <dbReference type="Proteomes" id="UP000319557"/>
    </source>
</evidence>
<name>A0A517LXR2_9BACT</name>
<dbReference type="NCBIfam" id="TIGR00447">
    <property type="entry name" value="pth"/>
    <property type="match status" value="1"/>
</dbReference>
<evidence type="ECO:0000256" key="5">
    <source>
        <dbReference type="ARBA" id="ARBA00050038"/>
    </source>
</evidence>
<sequence>MKLIVGLGNPGIRYAQTRHNIGFMAAAKFAQLVGASDTKNRFDGELAEGQIAGTKAIVLCPSTYMNASGTSVRKAVGFYKIDPSDVLVICDDFNLALGKLRVRAKGSSGGQKGLADIIRLLGTDQVPRLRIGISPPPAGWNVPDYVLSKFRPDEQVDVERTTDRAAQAAHDFVSQDVAFCMNAYNGTELDNQ</sequence>
<organism evidence="7 8">
    <name type="scientific">Rosistilla ulvae</name>
    <dbReference type="NCBI Taxonomy" id="1930277"/>
    <lineage>
        <taxon>Bacteria</taxon>
        <taxon>Pseudomonadati</taxon>
        <taxon>Planctomycetota</taxon>
        <taxon>Planctomycetia</taxon>
        <taxon>Pirellulales</taxon>
        <taxon>Pirellulaceae</taxon>
        <taxon>Rosistilla</taxon>
    </lineage>
</organism>
<comment type="subcellular location">
    <subcellularLocation>
        <location evidence="6">Cytoplasm</location>
    </subcellularLocation>
</comment>
<evidence type="ECO:0000256" key="2">
    <source>
        <dbReference type="ARBA" id="ARBA00022555"/>
    </source>
</evidence>
<dbReference type="GO" id="GO:0005737">
    <property type="term" value="C:cytoplasm"/>
    <property type="evidence" value="ECO:0007669"/>
    <property type="project" value="UniProtKB-SubCell"/>
</dbReference>
<dbReference type="EMBL" id="CP036261">
    <property type="protein sequence ID" value="QDS87392.1"/>
    <property type="molecule type" value="Genomic_DNA"/>
</dbReference>
<dbReference type="EC" id="3.1.1.29" evidence="1 6"/>
<keyword evidence="4 6" id="KW-0694">RNA-binding</keyword>
<comment type="catalytic activity">
    <reaction evidence="6">
        <text>an N-acyl-L-alpha-aminoacyl-tRNA + H2O = an N-acyl-L-amino acid + a tRNA + H(+)</text>
        <dbReference type="Rhea" id="RHEA:54448"/>
        <dbReference type="Rhea" id="RHEA-COMP:10123"/>
        <dbReference type="Rhea" id="RHEA-COMP:13883"/>
        <dbReference type="ChEBI" id="CHEBI:15377"/>
        <dbReference type="ChEBI" id="CHEBI:15378"/>
        <dbReference type="ChEBI" id="CHEBI:59874"/>
        <dbReference type="ChEBI" id="CHEBI:78442"/>
        <dbReference type="ChEBI" id="CHEBI:138191"/>
        <dbReference type="EC" id="3.1.1.29"/>
    </reaction>
</comment>
<protein>
    <recommendedName>
        <fullName evidence="5 6">Peptidyl-tRNA hydrolase</fullName>
        <shortName evidence="6">Pth</shortName>
        <ecNumber evidence="1 6">3.1.1.29</ecNumber>
    </recommendedName>
</protein>
<dbReference type="PANTHER" id="PTHR17224">
    <property type="entry name" value="PEPTIDYL-TRNA HYDROLASE"/>
    <property type="match status" value="1"/>
</dbReference>
<dbReference type="CDD" id="cd00462">
    <property type="entry name" value="PTH"/>
    <property type="match status" value="1"/>
</dbReference>
<comment type="subunit">
    <text evidence="6">Monomer.</text>
</comment>
<evidence type="ECO:0000256" key="3">
    <source>
        <dbReference type="ARBA" id="ARBA00022801"/>
    </source>
</evidence>
<feature type="binding site" evidence="6">
    <location>
        <position position="64"/>
    </location>
    <ligand>
        <name>tRNA</name>
        <dbReference type="ChEBI" id="CHEBI:17843"/>
    </ligand>
</feature>
<keyword evidence="3 6" id="KW-0378">Hydrolase</keyword>
<keyword evidence="8" id="KW-1185">Reference proteome</keyword>
<feature type="binding site" evidence="6">
    <location>
        <position position="14"/>
    </location>
    <ligand>
        <name>tRNA</name>
        <dbReference type="ChEBI" id="CHEBI:17843"/>
    </ligand>
</feature>
<reference evidence="7 8" key="1">
    <citation type="submission" date="2019-02" db="EMBL/GenBank/DDBJ databases">
        <title>Deep-cultivation of Planctomycetes and their phenomic and genomic characterization uncovers novel biology.</title>
        <authorList>
            <person name="Wiegand S."/>
            <person name="Jogler M."/>
            <person name="Boedeker C."/>
            <person name="Pinto D."/>
            <person name="Vollmers J."/>
            <person name="Rivas-Marin E."/>
            <person name="Kohn T."/>
            <person name="Peeters S.H."/>
            <person name="Heuer A."/>
            <person name="Rast P."/>
            <person name="Oberbeckmann S."/>
            <person name="Bunk B."/>
            <person name="Jeske O."/>
            <person name="Meyerdierks A."/>
            <person name="Storesund J.E."/>
            <person name="Kallscheuer N."/>
            <person name="Luecker S."/>
            <person name="Lage O.M."/>
            <person name="Pohl T."/>
            <person name="Merkel B.J."/>
            <person name="Hornburger P."/>
            <person name="Mueller R.-W."/>
            <person name="Bruemmer F."/>
            <person name="Labrenz M."/>
            <person name="Spormann A.M."/>
            <person name="Op den Camp H."/>
            <person name="Overmann J."/>
            <person name="Amann R."/>
            <person name="Jetten M.S.M."/>
            <person name="Mascher T."/>
            <person name="Medema M.H."/>
            <person name="Devos D.P."/>
            <person name="Kaster A.-K."/>
            <person name="Ovreas L."/>
            <person name="Rohde M."/>
            <person name="Galperin M.Y."/>
            <person name="Jogler C."/>
        </authorList>
    </citation>
    <scope>NUCLEOTIDE SEQUENCE [LARGE SCALE GENOMIC DNA]</scope>
    <source>
        <strain evidence="7 8">EC9</strain>
    </source>
</reference>
<comment type="caution">
    <text evidence="6">Lacks conserved residue(s) required for the propagation of feature annotation.</text>
</comment>
<dbReference type="RefSeq" id="WP_145343726.1">
    <property type="nucleotide sequence ID" value="NZ_CP036261.1"/>
</dbReference>
<comment type="similarity">
    <text evidence="6">Belongs to the PTH family.</text>
</comment>
<gene>
    <name evidence="6 7" type="primary">pth</name>
    <name evidence="7" type="ORF">EC9_15700</name>
</gene>
<dbReference type="GO" id="GO:0072344">
    <property type="term" value="P:rescue of stalled ribosome"/>
    <property type="evidence" value="ECO:0007669"/>
    <property type="project" value="UniProtKB-UniRule"/>
</dbReference>
<dbReference type="SUPFAM" id="SSF53178">
    <property type="entry name" value="Peptidyl-tRNA hydrolase-like"/>
    <property type="match status" value="1"/>
</dbReference>
<comment type="function">
    <text evidence="6">Hydrolyzes ribosome-free peptidyl-tRNAs (with 1 or more amino acids incorporated), which drop off the ribosome during protein synthesis, or as a result of ribosome stalling.</text>
</comment>
<proteinExistence type="inferred from homology"/>
<dbReference type="OrthoDB" id="9800507at2"/>
<feature type="binding site" evidence="6">
    <location>
        <position position="66"/>
    </location>
    <ligand>
        <name>tRNA</name>
        <dbReference type="ChEBI" id="CHEBI:17843"/>
    </ligand>
</feature>
<dbReference type="InterPro" id="IPR036416">
    <property type="entry name" value="Pept_tRNA_hydro_sf"/>
</dbReference>
<keyword evidence="2 6" id="KW-0820">tRNA-binding</keyword>
<keyword evidence="6" id="KW-0963">Cytoplasm</keyword>
<evidence type="ECO:0000313" key="7">
    <source>
        <dbReference type="EMBL" id="QDS87392.1"/>
    </source>
</evidence>
<dbReference type="FunFam" id="3.40.50.1470:FF:000001">
    <property type="entry name" value="Peptidyl-tRNA hydrolase"/>
    <property type="match status" value="1"/>
</dbReference>
<dbReference type="GO" id="GO:0004045">
    <property type="term" value="F:peptidyl-tRNA hydrolase activity"/>
    <property type="evidence" value="ECO:0007669"/>
    <property type="project" value="UniProtKB-UniRule"/>
</dbReference>
<dbReference type="AlphaFoldDB" id="A0A517LXR2"/>
<dbReference type="Proteomes" id="UP000319557">
    <property type="component" value="Chromosome"/>
</dbReference>
<dbReference type="GO" id="GO:0000049">
    <property type="term" value="F:tRNA binding"/>
    <property type="evidence" value="ECO:0007669"/>
    <property type="project" value="UniProtKB-UniRule"/>
</dbReference>
<accession>A0A517LXR2</accession>
<dbReference type="Pfam" id="PF01195">
    <property type="entry name" value="Pept_tRNA_hydro"/>
    <property type="match status" value="1"/>
</dbReference>
<evidence type="ECO:0000256" key="1">
    <source>
        <dbReference type="ARBA" id="ARBA00013260"/>
    </source>
</evidence>
<feature type="active site" description="Proton acceptor" evidence="6">
    <location>
        <position position="19"/>
    </location>
</feature>
<dbReference type="Gene3D" id="3.40.50.1470">
    <property type="entry name" value="Peptidyl-tRNA hydrolase"/>
    <property type="match status" value="1"/>
</dbReference>
<evidence type="ECO:0000256" key="6">
    <source>
        <dbReference type="HAMAP-Rule" id="MF_00083"/>
    </source>
</evidence>
<feature type="site" description="Discriminates between blocked and unblocked aminoacyl-tRNA" evidence="6">
    <location>
        <position position="9"/>
    </location>
</feature>
<dbReference type="InterPro" id="IPR001328">
    <property type="entry name" value="Pept_tRNA_hydro"/>
</dbReference>
<dbReference type="HAMAP" id="MF_00083">
    <property type="entry name" value="Pept_tRNA_hydro_bact"/>
    <property type="match status" value="1"/>
</dbReference>
<dbReference type="PANTHER" id="PTHR17224:SF1">
    <property type="entry name" value="PEPTIDYL-TRNA HYDROLASE"/>
    <property type="match status" value="1"/>
</dbReference>
<dbReference type="KEGG" id="ruv:EC9_15700"/>
<evidence type="ECO:0000256" key="4">
    <source>
        <dbReference type="ARBA" id="ARBA00022884"/>
    </source>
</evidence>
<comment type="function">
    <text evidence="6">Catalyzes the release of premature peptidyl moieties from peptidyl-tRNA molecules trapped in stalled 50S ribosomal subunits, and thus maintains levels of free tRNAs and 50S ribosomes.</text>
</comment>
<feature type="site" description="Stabilizes the basic form of H active site to accept a proton" evidence="6">
    <location>
        <position position="91"/>
    </location>
</feature>